<feature type="domain" description="DUF4349" evidence="3">
    <location>
        <begin position="76"/>
        <end position="297"/>
    </location>
</feature>
<name>A0A101FXS4_9CHLR</name>
<evidence type="ECO:0000256" key="2">
    <source>
        <dbReference type="SAM" id="SignalP"/>
    </source>
</evidence>
<reference evidence="4 5" key="1">
    <citation type="journal article" date="2015" name="MBio">
        <title>Genome-Resolved Metagenomic Analysis Reveals Roles for Candidate Phyla and Other Microbial Community Members in Biogeochemical Transformations in Oil Reservoirs.</title>
        <authorList>
            <person name="Hu P."/>
            <person name="Tom L."/>
            <person name="Singh A."/>
            <person name="Thomas B.C."/>
            <person name="Baker B.J."/>
            <person name="Piceno Y.M."/>
            <person name="Andersen G.L."/>
            <person name="Banfield J.F."/>
        </authorList>
    </citation>
    <scope>NUCLEOTIDE SEQUENCE [LARGE SCALE GENOMIC DNA]</scope>
    <source>
        <strain evidence="4">46_16</strain>
    </source>
</reference>
<dbReference type="PROSITE" id="PS51257">
    <property type="entry name" value="PROKAR_LIPOPROTEIN"/>
    <property type="match status" value="1"/>
</dbReference>
<dbReference type="Proteomes" id="UP000064249">
    <property type="component" value="Unassembled WGS sequence"/>
</dbReference>
<protein>
    <recommendedName>
        <fullName evidence="3">DUF4349 domain-containing protein</fullName>
    </recommendedName>
</protein>
<dbReference type="EMBL" id="LGFU01000038">
    <property type="protein sequence ID" value="KUK46334.1"/>
    <property type="molecule type" value="Genomic_DNA"/>
</dbReference>
<dbReference type="AlphaFoldDB" id="A0A101FXS4"/>
<keyword evidence="2" id="KW-0732">Signal</keyword>
<keyword evidence="1" id="KW-0812">Transmembrane</keyword>
<dbReference type="Pfam" id="PF14257">
    <property type="entry name" value="DUF4349"/>
    <property type="match status" value="1"/>
</dbReference>
<evidence type="ECO:0000256" key="1">
    <source>
        <dbReference type="SAM" id="Phobius"/>
    </source>
</evidence>
<comment type="caution">
    <text evidence="4">The sequence shown here is derived from an EMBL/GenBank/DDBJ whole genome shotgun (WGS) entry which is preliminary data.</text>
</comment>
<evidence type="ECO:0000259" key="3">
    <source>
        <dbReference type="Pfam" id="PF14257"/>
    </source>
</evidence>
<organism evidence="4 5">
    <name type="scientific">Anaerolinea thermophila</name>
    <dbReference type="NCBI Taxonomy" id="167964"/>
    <lineage>
        <taxon>Bacteria</taxon>
        <taxon>Bacillati</taxon>
        <taxon>Chloroflexota</taxon>
        <taxon>Anaerolineae</taxon>
        <taxon>Anaerolineales</taxon>
        <taxon>Anaerolineaceae</taxon>
        <taxon>Anaerolinea</taxon>
    </lineage>
</organism>
<evidence type="ECO:0000313" key="5">
    <source>
        <dbReference type="Proteomes" id="UP000064249"/>
    </source>
</evidence>
<dbReference type="InterPro" id="IPR025645">
    <property type="entry name" value="DUF4349"/>
</dbReference>
<evidence type="ECO:0000313" key="4">
    <source>
        <dbReference type="EMBL" id="KUK46334.1"/>
    </source>
</evidence>
<feature type="transmembrane region" description="Helical" evidence="1">
    <location>
        <begin position="275"/>
        <end position="297"/>
    </location>
</feature>
<proteinExistence type="predicted"/>
<keyword evidence="1" id="KW-0472">Membrane</keyword>
<sequence>MKTKRRLSILFMILISLVVSACAAQSASESITEDSVGKERESAENYAPEAPAMQQEYAEEQGFDGGSGGTASAIERMVMYNAHLEIAVEQPEDVMKEVIRMAEDAGGFVVSSNLYQTYTDSGRVPRASVTIRVPAGDLDSIMVAIKAMTPDPKEDVISENVSGQDVTSEYTDLTSRLRNLEAAEEALVELMEDARDPEDVLNIFDELTYYRGEIEIVKGRMKYLEESAALSAITIEIVAKQSLQPIEIAGWEPKGTAKRAVEQLIRTAQRIADGAIWLGIYCLPFLIPLGIAAYFLVRFLKRRKEKKAGKLEVIDTSEGEG</sequence>
<gene>
    <name evidence="4" type="ORF">XD73_0794</name>
</gene>
<feature type="chain" id="PRO_5007096307" description="DUF4349 domain-containing protein" evidence="2">
    <location>
        <begin position="24"/>
        <end position="321"/>
    </location>
</feature>
<accession>A0A101FXS4</accession>
<feature type="signal peptide" evidence="2">
    <location>
        <begin position="1"/>
        <end position="23"/>
    </location>
</feature>
<keyword evidence="1" id="KW-1133">Transmembrane helix</keyword>